<keyword evidence="2" id="KW-0012">Acyltransferase</keyword>
<comment type="caution">
    <text evidence="4">The sequence shown here is derived from an EMBL/GenBank/DDBJ whole genome shotgun (WGS) entry which is preliminary data.</text>
</comment>
<keyword evidence="1" id="KW-0808">Transferase</keyword>
<dbReference type="InterPro" id="IPR036736">
    <property type="entry name" value="ACP-like_sf"/>
</dbReference>
<organism evidence="4">
    <name type="scientific">marine sediment metagenome</name>
    <dbReference type="NCBI Taxonomy" id="412755"/>
    <lineage>
        <taxon>unclassified sequences</taxon>
        <taxon>metagenomes</taxon>
        <taxon>ecological metagenomes</taxon>
    </lineage>
</organism>
<dbReference type="GO" id="GO:0003841">
    <property type="term" value="F:1-acylglycerol-3-phosphate O-acyltransferase activity"/>
    <property type="evidence" value="ECO:0007669"/>
    <property type="project" value="TreeGrafter"/>
</dbReference>
<dbReference type="InterPro" id="IPR009081">
    <property type="entry name" value="PP-bd_ACP"/>
</dbReference>
<dbReference type="Gene3D" id="1.10.1200.10">
    <property type="entry name" value="ACP-like"/>
    <property type="match status" value="1"/>
</dbReference>
<dbReference type="SUPFAM" id="SSF69593">
    <property type="entry name" value="Glycerol-3-phosphate (1)-acyltransferase"/>
    <property type="match status" value="1"/>
</dbReference>
<dbReference type="PANTHER" id="PTHR10434">
    <property type="entry name" value="1-ACYL-SN-GLYCEROL-3-PHOSPHATE ACYLTRANSFERASE"/>
    <property type="match status" value="1"/>
</dbReference>
<dbReference type="Pfam" id="PF00550">
    <property type="entry name" value="PP-binding"/>
    <property type="match status" value="1"/>
</dbReference>
<sequence>LGLSPGELGPESELALDSLMTVELCSRLELELGERVPEELVARCRTVKELASAFVGALPPEKKPRAHSLFLQCCVPVCAARFFSLLALRWFARSYNSIEVRGLDNVPRRRNFIFASNHNSHFDTMALLASLPAGRLWMTHPVAARDVFYGNRLLGLWASLHFNCIPFDRKASPEAGLEGALAALGRGGSLIVFPEGWRGLDTRVDEFKPGVGYLAIEARVPVVPAYVRGTEKAMPKGRRTYRPAKVRVTYGAPVEPDGFGGAANRFESYRAF</sequence>
<name>X1HWM6_9ZZZZ</name>
<dbReference type="InterPro" id="IPR002123">
    <property type="entry name" value="Plipid/glycerol_acylTrfase"/>
</dbReference>
<dbReference type="PROSITE" id="PS50075">
    <property type="entry name" value="CARRIER"/>
    <property type="match status" value="1"/>
</dbReference>
<evidence type="ECO:0000256" key="2">
    <source>
        <dbReference type="ARBA" id="ARBA00023315"/>
    </source>
</evidence>
<dbReference type="GO" id="GO:0006654">
    <property type="term" value="P:phosphatidic acid biosynthetic process"/>
    <property type="evidence" value="ECO:0007669"/>
    <property type="project" value="TreeGrafter"/>
</dbReference>
<gene>
    <name evidence="4" type="ORF">S03H2_42046</name>
</gene>
<feature type="domain" description="Carrier" evidence="3">
    <location>
        <begin position="1"/>
        <end position="58"/>
    </location>
</feature>
<feature type="non-terminal residue" evidence="4">
    <location>
        <position position="272"/>
    </location>
</feature>
<evidence type="ECO:0000256" key="1">
    <source>
        <dbReference type="ARBA" id="ARBA00022679"/>
    </source>
</evidence>
<evidence type="ECO:0000259" key="3">
    <source>
        <dbReference type="PROSITE" id="PS50075"/>
    </source>
</evidence>
<dbReference type="SMART" id="SM00563">
    <property type="entry name" value="PlsC"/>
    <property type="match status" value="1"/>
</dbReference>
<protein>
    <recommendedName>
        <fullName evidence="3">Carrier domain-containing protein</fullName>
    </recommendedName>
</protein>
<evidence type="ECO:0000313" key="4">
    <source>
        <dbReference type="EMBL" id="GAH74541.1"/>
    </source>
</evidence>
<feature type="non-terminal residue" evidence="4">
    <location>
        <position position="1"/>
    </location>
</feature>
<accession>X1HWM6</accession>
<dbReference type="AlphaFoldDB" id="X1HWM6"/>
<dbReference type="SUPFAM" id="SSF47336">
    <property type="entry name" value="ACP-like"/>
    <property type="match status" value="1"/>
</dbReference>
<dbReference type="EMBL" id="BARU01026149">
    <property type="protein sequence ID" value="GAH74541.1"/>
    <property type="molecule type" value="Genomic_DNA"/>
</dbReference>
<dbReference type="Pfam" id="PF01553">
    <property type="entry name" value="Acyltransferase"/>
    <property type="match status" value="1"/>
</dbReference>
<proteinExistence type="predicted"/>
<dbReference type="PANTHER" id="PTHR10434:SF11">
    <property type="entry name" value="1-ACYL-SN-GLYCEROL-3-PHOSPHATE ACYLTRANSFERASE"/>
    <property type="match status" value="1"/>
</dbReference>
<reference evidence="4" key="1">
    <citation type="journal article" date="2014" name="Front. Microbiol.">
        <title>High frequency of phylogenetically diverse reductive dehalogenase-homologous genes in deep subseafloor sedimentary metagenomes.</title>
        <authorList>
            <person name="Kawai M."/>
            <person name="Futagami T."/>
            <person name="Toyoda A."/>
            <person name="Takaki Y."/>
            <person name="Nishi S."/>
            <person name="Hori S."/>
            <person name="Arai W."/>
            <person name="Tsubouchi T."/>
            <person name="Morono Y."/>
            <person name="Uchiyama I."/>
            <person name="Ito T."/>
            <person name="Fujiyama A."/>
            <person name="Inagaki F."/>
            <person name="Takami H."/>
        </authorList>
    </citation>
    <scope>NUCLEOTIDE SEQUENCE</scope>
    <source>
        <strain evidence="4">Expedition CK06-06</strain>
    </source>
</reference>
<dbReference type="CDD" id="cd07989">
    <property type="entry name" value="LPLAT_AGPAT-like"/>
    <property type="match status" value="1"/>
</dbReference>